<gene>
    <name evidence="10" type="primary">miaA</name>
    <name evidence="14" type="ORF">DV520_06460</name>
</gene>
<dbReference type="FunFam" id="1.10.20.140:FF:000001">
    <property type="entry name" value="tRNA dimethylallyltransferase"/>
    <property type="match status" value="1"/>
</dbReference>
<feature type="binding site" evidence="10">
    <location>
        <begin position="10"/>
        <end position="17"/>
    </location>
    <ligand>
        <name>ATP</name>
        <dbReference type="ChEBI" id="CHEBI:30616"/>
    </ligand>
</feature>
<evidence type="ECO:0000256" key="9">
    <source>
        <dbReference type="ARBA" id="ARBA00049563"/>
    </source>
</evidence>
<evidence type="ECO:0000256" key="3">
    <source>
        <dbReference type="ARBA" id="ARBA00005842"/>
    </source>
</evidence>
<dbReference type="InterPro" id="IPR027417">
    <property type="entry name" value="P-loop_NTPase"/>
</dbReference>
<name>A0A3E2B3R1_9FIRM</name>
<dbReference type="OrthoDB" id="9776390at2"/>
<dbReference type="NCBIfam" id="TIGR00174">
    <property type="entry name" value="miaA"/>
    <property type="match status" value="1"/>
</dbReference>
<evidence type="ECO:0000256" key="4">
    <source>
        <dbReference type="ARBA" id="ARBA00022679"/>
    </source>
</evidence>
<comment type="similarity">
    <text evidence="3 10 13">Belongs to the IPP transferase family.</text>
</comment>
<reference evidence="14 15" key="1">
    <citation type="submission" date="2018-07" db="EMBL/GenBank/DDBJ databases">
        <title>GABA Modulating Bacteria of the Human Gut Microbiota.</title>
        <authorList>
            <person name="Strandwitz P."/>
            <person name="Kim K.H."/>
            <person name="Terekhova D."/>
            <person name="Liu J.K."/>
            <person name="Sharma A."/>
            <person name="Levering J."/>
            <person name="Mcdonald D."/>
            <person name="Dietrich D."/>
            <person name="Ramadhar T.R."/>
            <person name="Lekbua A."/>
            <person name="Mroue N."/>
            <person name="Liston C."/>
            <person name="Stewart E.J."/>
            <person name="Dubin M.J."/>
            <person name="Zengler K."/>
            <person name="Knight R."/>
            <person name="Gilbert J.A."/>
            <person name="Clardy J."/>
            <person name="Lewis K."/>
        </authorList>
    </citation>
    <scope>NUCLEOTIDE SEQUENCE [LARGE SCALE GENOMIC DNA]</scope>
    <source>
        <strain evidence="14 15">KLE1738</strain>
    </source>
</reference>
<keyword evidence="4 10" id="KW-0808">Transferase</keyword>
<keyword evidence="7 10" id="KW-0067">ATP-binding</keyword>
<dbReference type="EC" id="2.5.1.75" evidence="10"/>
<protein>
    <recommendedName>
        <fullName evidence="10">tRNA dimethylallyltransferase</fullName>
        <ecNumber evidence="10">2.5.1.75</ecNumber>
    </recommendedName>
    <alternativeName>
        <fullName evidence="10">Dimethylallyl diphosphate:tRNA dimethylallyltransferase</fullName>
        <shortName evidence="10">DMAPP:tRNA dimethylallyltransferase</shortName>
        <shortName evidence="10">DMATase</shortName>
    </alternativeName>
    <alternativeName>
        <fullName evidence="10">Isopentenyl-diphosphate:tRNA isopentenyltransferase</fullName>
        <shortName evidence="10">IPP transferase</shortName>
        <shortName evidence="10">IPPT</shortName>
        <shortName evidence="10">IPTase</shortName>
    </alternativeName>
</protein>
<dbReference type="GeneID" id="97995375"/>
<feature type="site" description="Interaction with substrate tRNA" evidence="10">
    <location>
        <position position="124"/>
    </location>
</feature>
<evidence type="ECO:0000313" key="15">
    <source>
        <dbReference type="Proteomes" id="UP000260649"/>
    </source>
</evidence>
<dbReference type="Gene3D" id="1.10.20.140">
    <property type="match status" value="1"/>
</dbReference>
<comment type="caution">
    <text evidence="10">Lacks conserved residue(s) required for the propagation of feature annotation.</text>
</comment>
<dbReference type="Gene3D" id="3.40.50.300">
    <property type="entry name" value="P-loop containing nucleotide triphosphate hydrolases"/>
    <property type="match status" value="1"/>
</dbReference>
<accession>A0A3E2B3R1</accession>
<dbReference type="SUPFAM" id="SSF52540">
    <property type="entry name" value="P-loop containing nucleoside triphosphate hydrolases"/>
    <property type="match status" value="2"/>
</dbReference>
<dbReference type="GO" id="GO:0006400">
    <property type="term" value="P:tRNA modification"/>
    <property type="evidence" value="ECO:0007669"/>
    <property type="project" value="TreeGrafter"/>
</dbReference>
<sequence>MPSQLILICGPTATGKTRLGVALAKALGGEVVSADSMQVYRDLVIGTARPTQEEMAGVPHHMMGVADPRENYSVARYVQEATACVEDIFRRGRQPIVVGGTGLYLDALCQGRSFSDFRPETGVRTRLQAQAAQGGLDALWEQLRQVDPETAARLHPHDAKRIIRALEVWYDTGQTISQHNRQTQTQPPRYQGVTIALTYRDRQDLYQRIDQRVDQMMARGLAEEVRALLAAGIPRTSTAMQAIGYKELVRALDAGGDLAPAVEEIKRRSRQYAKRQLTWFRRKEDTEWILLDKMQDFSSVVQISTDYLREKGLP</sequence>
<evidence type="ECO:0000256" key="8">
    <source>
        <dbReference type="ARBA" id="ARBA00022842"/>
    </source>
</evidence>
<keyword evidence="8 10" id="KW-0460">Magnesium</keyword>
<dbReference type="AlphaFoldDB" id="A0A3E2B3R1"/>
<dbReference type="InterPro" id="IPR018022">
    <property type="entry name" value="IPT"/>
</dbReference>
<evidence type="ECO:0000256" key="13">
    <source>
        <dbReference type="RuleBase" id="RU003785"/>
    </source>
</evidence>
<dbReference type="EMBL" id="QQRQ01000008">
    <property type="protein sequence ID" value="RFT06627.1"/>
    <property type="molecule type" value="Genomic_DNA"/>
</dbReference>
<comment type="caution">
    <text evidence="14">The sequence shown here is derived from an EMBL/GenBank/DDBJ whole genome shotgun (WGS) entry which is preliminary data.</text>
</comment>
<evidence type="ECO:0000256" key="2">
    <source>
        <dbReference type="ARBA" id="ARBA00003213"/>
    </source>
</evidence>
<evidence type="ECO:0000256" key="7">
    <source>
        <dbReference type="ARBA" id="ARBA00022840"/>
    </source>
</evidence>
<dbReference type="Proteomes" id="UP000260649">
    <property type="component" value="Unassembled WGS sequence"/>
</dbReference>
<dbReference type="PANTHER" id="PTHR11088">
    <property type="entry name" value="TRNA DIMETHYLALLYLTRANSFERASE"/>
    <property type="match status" value="1"/>
</dbReference>
<feature type="site" description="Interaction with substrate tRNA" evidence="10">
    <location>
        <position position="101"/>
    </location>
</feature>
<comment type="function">
    <text evidence="2 10 12">Catalyzes the transfer of a dimethylallyl group onto the adenine at position 37 in tRNAs that read codons beginning with uridine, leading to the formation of N6-(dimethylallyl)adenosine (i(6)A).</text>
</comment>
<keyword evidence="15" id="KW-1185">Reference proteome</keyword>
<evidence type="ECO:0000256" key="1">
    <source>
        <dbReference type="ARBA" id="ARBA00001946"/>
    </source>
</evidence>
<evidence type="ECO:0000256" key="6">
    <source>
        <dbReference type="ARBA" id="ARBA00022741"/>
    </source>
</evidence>
<dbReference type="PANTHER" id="PTHR11088:SF60">
    <property type="entry name" value="TRNA DIMETHYLALLYLTRANSFERASE"/>
    <property type="match status" value="1"/>
</dbReference>
<organism evidence="14 15">
    <name type="scientific">Evtepia gabavorous</name>
    <dbReference type="NCBI Taxonomy" id="2211183"/>
    <lineage>
        <taxon>Bacteria</taxon>
        <taxon>Bacillati</taxon>
        <taxon>Bacillota</taxon>
        <taxon>Clostridia</taxon>
        <taxon>Eubacteriales</taxon>
        <taxon>Evtepia</taxon>
    </lineage>
</organism>
<dbReference type="GO" id="GO:0052381">
    <property type="term" value="F:tRNA dimethylallyltransferase activity"/>
    <property type="evidence" value="ECO:0007669"/>
    <property type="project" value="UniProtKB-UniRule"/>
</dbReference>
<dbReference type="Pfam" id="PF01715">
    <property type="entry name" value="IPPT"/>
    <property type="match status" value="1"/>
</dbReference>
<dbReference type="InterPro" id="IPR039657">
    <property type="entry name" value="Dimethylallyltransferase"/>
</dbReference>
<evidence type="ECO:0000313" key="14">
    <source>
        <dbReference type="EMBL" id="RFT06627.1"/>
    </source>
</evidence>
<evidence type="ECO:0000256" key="12">
    <source>
        <dbReference type="RuleBase" id="RU003784"/>
    </source>
</evidence>
<dbReference type="HAMAP" id="MF_00185">
    <property type="entry name" value="IPP_trans"/>
    <property type="match status" value="1"/>
</dbReference>
<feature type="region of interest" description="Interaction with substrate tRNA" evidence="10">
    <location>
        <begin position="35"/>
        <end position="38"/>
    </location>
</feature>
<comment type="cofactor">
    <cofactor evidence="1 10">
        <name>Mg(2+)</name>
        <dbReference type="ChEBI" id="CHEBI:18420"/>
    </cofactor>
</comment>
<keyword evidence="6 10" id="KW-0547">Nucleotide-binding</keyword>
<proteinExistence type="inferred from homology"/>
<keyword evidence="5 10" id="KW-0819">tRNA processing</keyword>
<comment type="catalytic activity">
    <reaction evidence="9 10 11">
        <text>adenosine(37) in tRNA + dimethylallyl diphosphate = N(6)-dimethylallyladenosine(37) in tRNA + diphosphate</text>
        <dbReference type="Rhea" id="RHEA:26482"/>
        <dbReference type="Rhea" id="RHEA-COMP:10162"/>
        <dbReference type="Rhea" id="RHEA-COMP:10375"/>
        <dbReference type="ChEBI" id="CHEBI:33019"/>
        <dbReference type="ChEBI" id="CHEBI:57623"/>
        <dbReference type="ChEBI" id="CHEBI:74411"/>
        <dbReference type="ChEBI" id="CHEBI:74415"/>
        <dbReference type="EC" id="2.5.1.75"/>
    </reaction>
</comment>
<evidence type="ECO:0000256" key="11">
    <source>
        <dbReference type="RuleBase" id="RU003783"/>
    </source>
</evidence>
<evidence type="ECO:0000256" key="5">
    <source>
        <dbReference type="ARBA" id="ARBA00022694"/>
    </source>
</evidence>
<dbReference type="RefSeq" id="WP_117142195.1">
    <property type="nucleotide sequence ID" value="NZ_CAKXKJ010000022.1"/>
</dbReference>
<dbReference type="GO" id="GO:0005524">
    <property type="term" value="F:ATP binding"/>
    <property type="evidence" value="ECO:0007669"/>
    <property type="project" value="UniProtKB-UniRule"/>
</dbReference>
<evidence type="ECO:0000256" key="10">
    <source>
        <dbReference type="HAMAP-Rule" id="MF_00185"/>
    </source>
</evidence>
<feature type="binding site" evidence="10">
    <location>
        <begin position="12"/>
        <end position="17"/>
    </location>
    <ligand>
        <name>substrate</name>
    </ligand>
</feature>
<comment type="subunit">
    <text evidence="10">Monomer.</text>
</comment>